<protein>
    <submittedName>
        <fullName evidence="2">Uncharacterized protein</fullName>
    </submittedName>
</protein>
<keyword evidence="3" id="KW-1185">Reference proteome</keyword>
<dbReference type="AlphaFoldDB" id="A0A814M4M9"/>
<dbReference type="EMBL" id="CAJNOC010006211">
    <property type="protein sequence ID" value="CAF1072668.1"/>
    <property type="molecule type" value="Genomic_DNA"/>
</dbReference>
<evidence type="ECO:0000256" key="1">
    <source>
        <dbReference type="SAM" id="MobiDB-lite"/>
    </source>
</evidence>
<dbReference type="Proteomes" id="UP000663879">
    <property type="component" value="Unassembled WGS sequence"/>
</dbReference>
<dbReference type="OrthoDB" id="10182611at2759"/>
<accession>A0A814M4M9</accession>
<comment type="caution">
    <text evidence="2">The sequence shown here is derived from an EMBL/GenBank/DDBJ whole genome shotgun (WGS) entry which is preliminary data.</text>
</comment>
<evidence type="ECO:0000313" key="2">
    <source>
        <dbReference type="EMBL" id="CAF1072668.1"/>
    </source>
</evidence>
<evidence type="ECO:0000313" key="3">
    <source>
        <dbReference type="Proteomes" id="UP000663879"/>
    </source>
</evidence>
<sequence>MYSNRQTPQPINLNQTTSNLSNFTQSYPINDSQFAPLPRQDEPKNETSPINSEQVTSTLKFKNNKKFDDKYRDYFYLEEYIKNIKPTVSLVTVYINKNEELIIKTNNKSDIDDLKKWPQNAFDYGITEIVKSKRFYLAFHNVDTKFDIESERVKARPEDYDIDNTLRMMKKSTGKS</sequence>
<feature type="compositionally biased region" description="Polar residues" evidence="1">
    <location>
        <begin position="46"/>
        <end position="55"/>
    </location>
</feature>
<feature type="compositionally biased region" description="Polar residues" evidence="1">
    <location>
        <begin position="1"/>
        <end position="33"/>
    </location>
</feature>
<reference evidence="2" key="1">
    <citation type="submission" date="2021-02" db="EMBL/GenBank/DDBJ databases">
        <authorList>
            <person name="Nowell W R."/>
        </authorList>
    </citation>
    <scope>NUCLEOTIDE SEQUENCE</scope>
    <source>
        <strain evidence="2">Ploen Becks lab</strain>
    </source>
</reference>
<feature type="region of interest" description="Disordered" evidence="1">
    <location>
        <begin position="1"/>
        <end position="55"/>
    </location>
</feature>
<gene>
    <name evidence="2" type="ORF">OXX778_LOCUS19805</name>
</gene>
<name>A0A814M4M9_9BILA</name>
<proteinExistence type="predicted"/>
<organism evidence="2 3">
    <name type="scientific">Brachionus calyciflorus</name>
    <dbReference type="NCBI Taxonomy" id="104777"/>
    <lineage>
        <taxon>Eukaryota</taxon>
        <taxon>Metazoa</taxon>
        <taxon>Spiralia</taxon>
        <taxon>Gnathifera</taxon>
        <taxon>Rotifera</taxon>
        <taxon>Eurotatoria</taxon>
        <taxon>Monogononta</taxon>
        <taxon>Pseudotrocha</taxon>
        <taxon>Ploima</taxon>
        <taxon>Brachionidae</taxon>
        <taxon>Brachionus</taxon>
    </lineage>
</organism>